<dbReference type="Pfam" id="PF13761">
    <property type="entry name" value="DUF4166"/>
    <property type="match status" value="1"/>
</dbReference>
<protein>
    <recommendedName>
        <fullName evidence="1">DUF4166 domain-containing protein</fullName>
    </recommendedName>
</protein>
<feature type="domain" description="DUF4166" evidence="1">
    <location>
        <begin position="27"/>
        <end position="159"/>
    </location>
</feature>
<sequence>MTIYADLLGDDLGRLPVECLALHSDYGRFKGRISVSYARFPGVARLGQMFGFAPPAEDAVLTLDVERQGDQDLWVRNVKGQAMRSVLWVTENGLLAEKMGPATVLMKATIQGRQLHLQPKGFALGSLSLPDWLAPQIEAVEMAELGRYRFEVTISLPLINWQLVS</sequence>
<proteinExistence type="predicted"/>
<dbReference type="OrthoDB" id="528778at2"/>
<reference evidence="2 3" key="1">
    <citation type="submission" date="2017-05" db="EMBL/GenBank/DDBJ databases">
        <authorList>
            <person name="Song R."/>
            <person name="Chenine A.L."/>
            <person name="Ruprecht R.M."/>
        </authorList>
    </citation>
    <scope>NUCLEOTIDE SEQUENCE [LARGE SCALE GENOMIC DNA]</scope>
    <source>
        <strain evidence="2 3">CECT 8663</strain>
    </source>
</reference>
<dbReference type="AlphaFoldDB" id="A0A238K0I2"/>
<evidence type="ECO:0000259" key="1">
    <source>
        <dbReference type="Pfam" id="PF13761"/>
    </source>
</evidence>
<name>A0A238K0I2_9RHOB</name>
<organism evidence="2 3">
    <name type="scientific">Pelagimonas varians</name>
    <dbReference type="NCBI Taxonomy" id="696760"/>
    <lineage>
        <taxon>Bacteria</taxon>
        <taxon>Pseudomonadati</taxon>
        <taxon>Pseudomonadota</taxon>
        <taxon>Alphaproteobacteria</taxon>
        <taxon>Rhodobacterales</taxon>
        <taxon>Roseobacteraceae</taxon>
        <taxon>Pelagimonas</taxon>
    </lineage>
</organism>
<accession>A0A238K0I2</accession>
<dbReference type="Proteomes" id="UP000220836">
    <property type="component" value="Unassembled WGS sequence"/>
</dbReference>
<keyword evidence="3" id="KW-1185">Reference proteome</keyword>
<evidence type="ECO:0000313" key="3">
    <source>
        <dbReference type="Proteomes" id="UP000220836"/>
    </source>
</evidence>
<dbReference type="EMBL" id="FXYH01000002">
    <property type="protein sequence ID" value="SMX36390.1"/>
    <property type="molecule type" value="Genomic_DNA"/>
</dbReference>
<gene>
    <name evidence="2" type="ORF">PEV8663_00792</name>
</gene>
<dbReference type="RefSeq" id="WP_097803319.1">
    <property type="nucleotide sequence ID" value="NZ_FXYH01000002.1"/>
</dbReference>
<evidence type="ECO:0000313" key="2">
    <source>
        <dbReference type="EMBL" id="SMX36390.1"/>
    </source>
</evidence>
<dbReference type="InterPro" id="IPR025311">
    <property type="entry name" value="DUF4166"/>
</dbReference>